<dbReference type="GO" id="GO:0046872">
    <property type="term" value="F:metal ion binding"/>
    <property type="evidence" value="ECO:0007669"/>
    <property type="project" value="UniProtKB-KW"/>
</dbReference>
<gene>
    <name evidence="9" type="primary">LOC109726143</name>
</gene>
<evidence type="ECO:0000256" key="5">
    <source>
        <dbReference type="ARBA" id="ARBA00076740"/>
    </source>
</evidence>
<keyword evidence="9" id="KW-0223">Dioxygenase</keyword>
<evidence type="ECO:0000256" key="2">
    <source>
        <dbReference type="ARBA" id="ARBA00022723"/>
    </source>
</evidence>
<reference evidence="8" key="1">
    <citation type="journal article" date="2015" name="Nat. Genet.">
        <title>The pineapple genome and the evolution of CAM photosynthesis.</title>
        <authorList>
            <person name="Ming R."/>
            <person name="VanBuren R."/>
            <person name="Wai C.M."/>
            <person name="Tang H."/>
            <person name="Schatz M.C."/>
            <person name="Bowers J.E."/>
            <person name="Lyons E."/>
            <person name="Wang M.L."/>
            <person name="Chen J."/>
            <person name="Biggers E."/>
            <person name="Zhang J."/>
            <person name="Huang L."/>
            <person name="Zhang L."/>
            <person name="Miao W."/>
            <person name="Zhang J."/>
            <person name="Ye Z."/>
            <person name="Miao C."/>
            <person name="Lin Z."/>
            <person name="Wang H."/>
            <person name="Zhou H."/>
            <person name="Yim W.C."/>
            <person name="Priest H.D."/>
            <person name="Zheng C."/>
            <person name="Woodhouse M."/>
            <person name="Edger P.P."/>
            <person name="Guyot R."/>
            <person name="Guo H.B."/>
            <person name="Guo H."/>
            <person name="Zheng G."/>
            <person name="Singh R."/>
            <person name="Sharma A."/>
            <person name="Min X."/>
            <person name="Zheng Y."/>
            <person name="Lee H."/>
            <person name="Gurtowski J."/>
            <person name="Sedlazeck F.J."/>
            <person name="Harkess A."/>
            <person name="McKain M.R."/>
            <person name="Liao Z."/>
            <person name="Fang J."/>
            <person name="Liu J."/>
            <person name="Zhang X."/>
            <person name="Zhang Q."/>
            <person name="Hu W."/>
            <person name="Qin Y."/>
            <person name="Wang K."/>
            <person name="Chen L.Y."/>
            <person name="Shirley N."/>
            <person name="Lin Y.R."/>
            <person name="Liu L.Y."/>
            <person name="Hernandez A.G."/>
            <person name="Wright C.L."/>
            <person name="Bulone V."/>
            <person name="Tuskan G.A."/>
            <person name="Heath K."/>
            <person name="Zee F."/>
            <person name="Moore P.H."/>
            <person name="Sunkar R."/>
            <person name="Leebens-Mack J.H."/>
            <person name="Mockler T."/>
            <person name="Bennetzen J.L."/>
            <person name="Freeling M."/>
            <person name="Sankoff D."/>
            <person name="Paterson A.H."/>
            <person name="Zhu X."/>
            <person name="Yang X."/>
            <person name="Smith J.A."/>
            <person name="Cushman J.C."/>
            <person name="Paull R.E."/>
            <person name="Yu Q."/>
        </authorList>
    </citation>
    <scope>NUCLEOTIDE SEQUENCE [LARGE SCALE GENOMIC DNA]</scope>
    <source>
        <strain evidence="8">cv. F153</strain>
    </source>
</reference>
<keyword evidence="8" id="KW-1185">Reference proteome</keyword>
<dbReference type="Pfam" id="PF03171">
    <property type="entry name" value="2OG-FeII_Oxy"/>
    <property type="match status" value="1"/>
</dbReference>
<dbReference type="InterPro" id="IPR005123">
    <property type="entry name" value="Oxoglu/Fe-dep_dioxygenase_dom"/>
</dbReference>
<proteinExistence type="inferred from homology"/>
<dbReference type="Proteomes" id="UP000515123">
    <property type="component" value="Linkage group 2"/>
</dbReference>
<dbReference type="InterPro" id="IPR044861">
    <property type="entry name" value="IPNS-like_FE2OG_OXY"/>
</dbReference>
<dbReference type="InterPro" id="IPR027443">
    <property type="entry name" value="IPNS-like_sf"/>
</dbReference>
<dbReference type="SUPFAM" id="SSF51197">
    <property type="entry name" value="Clavaminate synthase-like"/>
    <property type="match status" value="1"/>
</dbReference>
<dbReference type="OrthoDB" id="288590at2759"/>
<evidence type="ECO:0000313" key="8">
    <source>
        <dbReference type="Proteomes" id="UP000515123"/>
    </source>
</evidence>
<dbReference type="Gene3D" id="2.60.120.330">
    <property type="entry name" value="B-lactam Antibiotic, Isopenicillin N Synthase, Chain"/>
    <property type="match status" value="1"/>
</dbReference>
<feature type="domain" description="Fe2OG dioxygenase" evidence="7">
    <location>
        <begin position="172"/>
        <end position="274"/>
    </location>
</feature>
<dbReference type="PROSITE" id="PS51471">
    <property type="entry name" value="FE2OG_OXY"/>
    <property type="match status" value="1"/>
</dbReference>
<comment type="similarity">
    <text evidence="1 6">Belongs to the iron/ascorbate-dependent oxidoreductase family.</text>
</comment>
<evidence type="ECO:0000259" key="7">
    <source>
        <dbReference type="PROSITE" id="PS51471"/>
    </source>
</evidence>
<evidence type="ECO:0000256" key="1">
    <source>
        <dbReference type="ARBA" id="ARBA00008056"/>
    </source>
</evidence>
<dbReference type="AlphaFoldDB" id="A0A6P5GTK5"/>
<accession>A0A6P5GTK5</accession>
<evidence type="ECO:0000256" key="4">
    <source>
        <dbReference type="ARBA" id="ARBA00074102"/>
    </source>
</evidence>
<dbReference type="GO" id="GO:0051213">
    <property type="term" value="F:dioxygenase activity"/>
    <property type="evidence" value="ECO:0007669"/>
    <property type="project" value="UniProtKB-KW"/>
</dbReference>
<evidence type="ECO:0000256" key="3">
    <source>
        <dbReference type="ARBA" id="ARBA00054658"/>
    </source>
</evidence>
<keyword evidence="6" id="KW-0560">Oxidoreductase</keyword>
<dbReference type="GeneID" id="109726143"/>
<evidence type="ECO:0000256" key="6">
    <source>
        <dbReference type="RuleBase" id="RU003682"/>
    </source>
</evidence>
<reference evidence="9" key="2">
    <citation type="submission" date="2025-08" db="UniProtKB">
        <authorList>
            <consortium name="RefSeq"/>
        </authorList>
    </citation>
    <scope>IDENTIFICATION</scope>
    <source>
        <tissue evidence="9">Leaf</tissue>
    </source>
</reference>
<name>A0A6P5GTK5_ANACO</name>
<organism evidence="8 9">
    <name type="scientific">Ananas comosus</name>
    <name type="common">Pineapple</name>
    <name type="synonym">Ananas ananas</name>
    <dbReference type="NCBI Taxonomy" id="4615"/>
    <lineage>
        <taxon>Eukaryota</taxon>
        <taxon>Viridiplantae</taxon>
        <taxon>Streptophyta</taxon>
        <taxon>Embryophyta</taxon>
        <taxon>Tracheophyta</taxon>
        <taxon>Spermatophyta</taxon>
        <taxon>Magnoliopsida</taxon>
        <taxon>Liliopsida</taxon>
        <taxon>Poales</taxon>
        <taxon>Bromeliaceae</taxon>
        <taxon>Bromelioideae</taxon>
        <taxon>Ananas</taxon>
    </lineage>
</organism>
<evidence type="ECO:0000313" key="9">
    <source>
        <dbReference type="RefSeq" id="XP_020111177.1"/>
    </source>
</evidence>
<protein>
    <recommendedName>
        <fullName evidence="4">2-oxoglutarate-dependent dioxygenase DAO</fullName>
    </recommendedName>
    <alternativeName>
        <fullName evidence="5">Protein DIOXYGENASE FOR AUXIN OXIDATION</fullName>
    </alternativeName>
</protein>
<dbReference type="FunFam" id="2.60.120.330:FF:000017">
    <property type="entry name" value="2-oxoglutarate-dependent dioxygenase DAO"/>
    <property type="match status" value="1"/>
</dbReference>
<dbReference type="RefSeq" id="XP_020111177.1">
    <property type="nucleotide sequence ID" value="XM_020255588.1"/>
</dbReference>
<keyword evidence="2 6" id="KW-0479">Metal-binding</keyword>
<keyword evidence="6" id="KW-0408">Iron</keyword>
<comment type="function">
    <text evidence="3">2-oxoglutarate-dependent dioxygenase essential for auxin catabolism and maintenance of auxin homeostasis in reproductive organs. Catalyzes the irreversible oxidation of indole-3-acetic acid (IAA) to the biologically inactive 2-oxoindole-3-acetic acid (OxIAA).</text>
</comment>
<dbReference type="InterPro" id="IPR050231">
    <property type="entry name" value="Iron_ascorbate_oxido_reductase"/>
</dbReference>
<sequence>MGFEDQKNDQLQIPKIRFEGLDLSQAGSPRWDSARSHVIAALQTYGCFDAVYGVTAPELKGMLFGRPVLDLFELGLQEKLQNTSDKPFLGYIGNSLPNVFPYQYESLRVVDAHNLESVEKFARLLWPGGNPNFCNAAWTVGKHMRELEQMVEKMILESMGLEKYFVRQVESLEYGLRLTEYGIPSDQENKLAMRSHVDPNMVTVICQHQVGGLEVLSKDGDWITVEPSLDAFTVVTGEAFGVLTNGRLEPCRHRVKITSNESGKRYSALFSSRPKDGVVVHPAEELIDEAHPQQYRPCNYNEYLRYVATTKEEKSMKAFCGVAKEETRA</sequence>
<dbReference type="PANTHER" id="PTHR47990">
    <property type="entry name" value="2-OXOGLUTARATE (2OG) AND FE(II)-DEPENDENT OXYGENASE SUPERFAMILY PROTEIN-RELATED"/>
    <property type="match status" value="1"/>
</dbReference>